<proteinExistence type="predicted"/>
<keyword evidence="1" id="KW-0732">Signal</keyword>
<dbReference type="AlphaFoldDB" id="A0A6V7TVV4"/>
<name>A0A6V7TVV4_MELEN</name>
<sequence>MFIVIFLILLSTLPSTIFALNCYQGQTALNAQLSGSSAACSMSPTVACTKSVDYVNQIVMRGCQTSNCTFLNGTVNSAGGCYNSTTNTQSYCCCYADSCNWAIRGEKELNKILISGILAVFALLFLI</sequence>
<dbReference type="EMBL" id="CAJEWN010000015">
    <property type="protein sequence ID" value="CAD2134718.1"/>
    <property type="molecule type" value="Genomic_DNA"/>
</dbReference>
<evidence type="ECO:0000313" key="2">
    <source>
        <dbReference type="EMBL" id="CAD2134718.1"/>
    </source>
</evidence>
<organism evidence="2 3">
    <name type="scientific">Meloidogyne enterolobii</name>
    <name type="common">Root-knot nematode worm</name>
    <name type="synonym">Meloidogyne mayaguensis</name>
    <dbReference type="NCBI Taxonomy" id="390850"/>
    <lineage>
        <taxon>Eukaryota</taxon>
        <taxon>Metazoa</taxon>
        <taxon>Ecdysozoa</taxon>
        <taxon>Nematoda</taxon>
        <taxon>Chromadorea</taxon>
        <taxon>Rhabditida</taxon>
        <taxon>Tylenchina</taxon>
        <taxon>Tylenchomorpha</taxon>
        <taxon>Tylenchoidea</taxon>
        <taxon>Meloidogynidae</taxon>
        <taxon>Meloidogyninae</taxon>
        <taxon>Meloidogyne</taxon>
    </lineage>
</organism>
<evidence type="ECO:0000313" key="3">
    <source>
        <dbReference type="Proteomes" id="UP000580250"/>
    </source>
</evidence>
<comment type="caution">
    <text evidence="2">The sequence shown here is derived from an EMBL/GenBank/DDBJ whole genome shotgun (WGS) entry which is preliminary data.</text>
</comment>
<feature type="chain" id="PRO_5028304409" evidence="1">
    <location>
        <begin position="20"/>
        <end position="127"/>
    </location>
</feature>
<protein>
    <submittedName>
        <fullName evidence="2">Uncharacterized protein</fullName>
    </submittedName>
</protein>
<dbReference type="OrthoDB" id="5885513at2759"/>
<evidence type="ECO:0000256" key="1">
    <source>
        <dbReference type="SAM" id="SignalP"/>
    </source>
</evidence>
<dbReference type="Proteomes" id="UP000580250">
    <property type="component" value="Unassembled WGS sequence"/>
</dbReference>
<feature type="signal peptide" evidence="1">
    <location>
        <begin position="1"/>
        <end position="19"/>
    </location>
</feature>
<accession>A0A6V7TVV4</accession>
<reference evidence="2 3" key="1">
    <citation type="submission" date="2020-08" db="EMBL/GenBank/DDBJ databases">
        <authorList>
            <person name="Koutsovoulos G."/>
            <person name="Danchin GJ E."/>
        </authorList>
    </citation>
    <scope>NUCLEOTIDE SEQUENCE [LARGE SCALE GENOMIC DNA]</scope>
</reference>
<gene>
    <name evidence="2" type="ORF">MENT_LOCUS4476</name>
</gene>